<dbReference type="EMBL" id="CP065728">
    <property type="protein sequence ID" value="QPT43867.1"/>
    <property type="molecule type" value="Genomic_DNA"/>
</dbReference>
<dbReference type="EMBL" id="LXTW01000032">
    <property type="protein sequence ID" value="OBX83360.1"/>
    <property type="molecule type" value="Genomic_DNA"/>
</dbReference>
<dbReference type="Gene3D" id="1.10.287.1040">
    <property type="entry name" value="Exonuclease VII, small subunit"/>
    <property type="match status" value="1"/>
</dbReference>
<protein>
    <submittedName>
        <fullName evidence="3">Exodeoxyribonuclease VII small subunit</fullName>
    </submittedName>
</protein>
<dbReference type="GO" id="GO:0008855">
    <property type="term" value="F:exodeoxyribonuclease VII activity"/>
    <property type="evidence" value="ECO:0007669"/>
    <property type="project" value="InterPro"/>
</dbReference>
<dbReference type="Proteomes" id="UP000092575">
    <property type="component" value="Unassembled WGS sequence"/>
</dbReference>
<dbReference type="GO" id="GO:0006308">
    <property type="term" value="P:DNA catabolic process"/>
    <property type="evidence" value="ECO:0007669"/>
    <property type="project" value="InterPro"/>
</dbReference>
<dbReference type="OrthoDB" id="9132715at2"/>
<organism evidence="1 5">
    <name type="scientific">Moraxella nonliquefaciens</name>
    <dbReference type="NCBI Taxonomy" id="478"/>
    <lineage>
        <taxon>Bacteria</taxon>
        <taxon>Pseudomonadati</taxon>
        <taxon>Pseudomonadota</taxon>
        <taxon>Gammaproteobacteria</taxon>
        <taxon>Moraxellales</taxon>
        <taxon>Moraxellaceae</taxon>
        <taxon>Moraxella</taxon>
    </lineage>
</organism>
<dbReference type="NCBIfam" id="NF045605">
    <property type="entry name" value="xseB_Acin_var"/>
    <property type="match status" value="1"/>
</dbReference>
<evidence type="ECO:0000313" key="3">
    <source>
        <dbReference type="EMBL" id="QPT43867.1"/>
    </source>
</evidence>
<dbReference type="Proteomes" id="UP000092671">
    <property type="component" value="Unassembled WGS sequence"/>
</dbReference>
<evidence type="ECO:0000313" key="5">
    <source>
        <dbReference type="Proteomes" id="UP000092671"/>
    </source>
</evidence>
<dbReference type="EMBL" id="LZDN01000001">
    <property type="protein sequence ID" value="OBX52312.1"/>
    <property type="molecule type" value="Genomic_DNA"/>
</dbReference>
<reference evidence="2 4" key="1">
    <citation type="submission" date="2016-05" db="EMBL/GenBank/DDBJ databases">
        <title>Draft genome sequence of Moraxella nonliquefaciens CCUG 348T.</title>
        <authorList>
            <person name="Salva-Serra F."/>
            <person name="Engstrom-Jakobsson H."/>
            <person name="Thorell K."/>
            <person name="Gonzales-Siles L."/>
            <person name="Karlsson R."/>
            <person name="Boulund F."/>
            <person name="Engstrand L."/>
            <person name="Kristiansson E."/>
            <person name="Moore E."/>
        </authorList>
    </citation>
    <scope>NUCLEOTIDE SEQUENCE [LARGE SCALE GENOMIC DNA]</scope>
    <source>
        <strain evidence="2 4">CCUG 348</strain>
    </source>
</reference>
<dbReference type="Proteomes" id="UP000594834">
    <property type="component" value="Chromosome"/>
</dbReference>
<dbReference type="STRING" id="478.A7456_04800"/>
<dbReference type="RefSeq" id="WP_066890936.1">
    <property type="nucleotide sequence ID" value="NZ_CP065728.1"/>
</dbReference>
<name>A0A1B8PMN9_MORNO</name>
<dbReference type="AlphaFoldDB" id="A0A1B8PMN9"/>
<accession>A0A1B8PMN9</accession>
<dbReference type="GO" id="GO:0009318">
    <property type="term" value="C:exodeoxyribonuclease VII complex"/>
    <property type="evidence" value="ECO:0007669"/>
    <property type="project" value="InterPro"/>
</dbReference>
<evidence type="ECO:0000313" key="6">
    <source>
        <dbReference type="Proteomes" id="UP000594834"/>
    </source>
</evidence>
<evidence type="ECO:0000313" key="2">
    <source>
        <dbReference type="EMBL" id="OBX83360.1"/>
    </source>
</evidence>
<keyword evidence="6" id="KW-1185">Reference proteome</keyword>
<evidence type="ECO:0000313" key="1">
    <source>
        <dbReference type="EMBL" id="OBX52312.1"/>
    </source>
</evidence>
<proteinExistence type="predicted"/>
<dbReference type="InterPro" id="IPR037004">
    <property type="entry name" value="Exonuc_VII_ssu_sf"/>
</dbReference>
<evidence type="ECO:0000313" key="4">
    <source>
        <dbReference type="Proteomes" id="UP000092575"/>
    </source>
</evidence>
<reference evidence="3 6" key="3">
    <citation type="submission" date="2020-12" db="EMBL/GenBank/DDBJ databases">
        <title>FDA dAtabase for Regulatory Grade micrObial Sequences (FDA-ARGOS): Supporting development and validation of Infectious Disease Dx tests.</title>
        <authorList>
            <person name="Sproer C."/>
            <person name="Gronow S."/>
            <person name="Severitt S."/>
            <person name="Schroder I."/>
            <person name="Tallon L."/>
            <person name="Sadzewicz L."/>
            <person name="Zhao X."/>
            <person name="Boylan J."/>
            <person name="Ott S."/>
            <person name="Bowen H."/>
            <person name="Vavikolanu K."/>
            <person name="Mehta A."/>
            <person name="Aluvathingal J."/>
            <person name="Nadendla S."/>
            <person name="Lowell S."/>
            <person name="Myers T."/>
            <person name="Yan Y."/>
            <person name="Sichtig H."/>
        </authorList>
    </citation>
    <scope>NUCLEOTIDE SEQUENCE [LARGE SCALE GENOMIC DNA]</scope>
    <source>
        <strain evidence="3 6">FDAARGOS_869</strain>
    </source>
</reference>
<gene>
    <name evidence="2" type="ORF">A7456_04800</name>
    <name evidence="1" type="ORF">A9Z60_01145</name>
    <name evidence="3" type="ORF">I6G26_07215</name>
</gene>
<dbReference type="SUPFAM" id="SSF116842">
    <property type="entry name" value="XseB-like"/>
    <property type="match status" value="1"/>
</dbReference>
<reference evidence="1 5" key="2">
    <citation type="submission" date="2016-06" db="EMBL/GenBank/DDBJ databases">
        <title>Draft genome of Moraxella nonliquefaciens CCUG 60284.</title>
        <authorList>
            <person name="Salva-Serra F."/>
            <person name="Engstrom-Jakobsson H."/>
            <person name="Thorell K."/>
            <person name="Gonzales-Siles L."/>
            <person name="Karlsson R."/>
            <person name="Boulund F."/>
            <person name="Engstrand L."/>
            <person name="Kristiansson E."/>
            <person name="Moore E."/>
        </authorList>
    </citation>
    <scope>NUCLEOTIDE SEQUENCE [LARGE SCALE GENOMIC DNA]</scope>
    <source>
        <strain evidence="1 5">CCUG 60284</strain>
    </source>
</reference>
<sequence>MPKTSSSPTTFKEAYDILKRNADALEHSQTPDIDNLLDVVEQSIGAYRVCQERISAVEQALKHAFDIYKKDDTASNN</sequence>